<gene>
    <name evidence="1" type="ORF">METZ01_LOCUS172547</name>
</gene>
<reference evidence="1" key="1">
    <citation type="submission" date="2018-05" db="EMBL/GenBank/DDBJ databases">
        <authorList>
            <person name="Lanie J.A."/>
            <person name="Ng W.-L."/>
            <person name="Kazmierczak K.M."/>
            <person name="Andrzejewski T.M."/>
            <person name="Davidsen T.M."/>
            <person name="Wayne K.J."/>
            <person name="Tettelin H."/>
            <person name="Glass J.I."/>
            <person name="Rusch D."/>
            <person name="Podicherti R."/>
            <person name="Tsui H.-C.T."/>
            <person name="Winkler M.E."/>
        </authorList>
    </citation>
    <scope>NUCLEOTIDE SEQUENCE</scope>
</reference>
<sequence length="28" mass="3096">MGTALTSSVYTDFREKGVVIILQLNHAM</sequence>
<name>A0A382C301_9ZZZZ</name>
<protein>
    <submittedName>
        <fullName evidence="1">Uncharacterized protein</fullName>
    </submittedName>
</protein>
<dbReference type="EMBL" id="UINC01032284">
    <property type="protein sequence ID" value="SVB19693.1"/>
    <property type="molecule type" value="Genomic_DNA"/>
</dbReference>
<proteinExistence type="predicted"/>
<evidence type="ECO:0000313" key="1">
    <source>
        <dbReference type="EMBL" id="SVB19693.1"/>
    </source>
</evidence>
<accession>A0A382C301</accession>
<organism evidence="1">
    <name type="scientific">marine metagenome</name>
    <dbReference type="NCBI Taxonomy" id="408172"/>
    <lineage>
        <taxon>unclassified sequences</taxon>
        <taxon>metagenomes</taxon>
        <taxon>ecological metagenomes</taxon>
    </lineage>
</organism>
<dbReference type="AlphaFoldDB" id="A0A382C301"/>